<keyword evidence="2" id="KW-1185">Reference proteome</keyword>
<comment type="caution">
    <text evidence="1">The sequence shown here is derived from an EMBL/GenBank/DDBJ whole genome shotgun (WGS) entry which is preliminary data.</text>
</comment>
<sequence length="171" mass="18993">MIVLVEVALRIVFLNECPLRKVILSCNGLETSLEAKEAFGGKKNNDRSDINTTFDSGKNQIFDMYYSSMSSLHEVLRQTRFASSDEVLHQMSGLLEVHIIWLRFWEKWVGLLSLLEKATSFSPLALASAALPILVAAVMKTVLIPDDSMKLVAAQAVLTDALEVGSKRDCF</sequence>
<organism evidence="1 2">
    <name type="scientific">Rhamnella rubrinervis</name>
    <dbReference type="NCBI Taxonomy" id="2594499"/>
    <lineage>
        <taxon>Eukaryota</taxon>
        <taxon>Viridiplantae</taxon>
        <taxon>Streptophyta</taxon>
        <taxon>Embryophyta</taxon>
        <taxon>Tracheophyta</taxon>
        <taxon>Spermatophyta</taxon>
        <taxon>Magnoliopsida</taxon>
        <taxon>eudicotyledons</taxon>
        <taxon>Gunneridae</taxon>
        <taxon>Pentapetalae</taxon>
        <taxon>rosids</taxon>
        <taxon>fabids</taxon>
        <taxon>Rosales</taxon>
        <taxon>Rhamnaceae</taxon>
        <taxon>rhamnoid group</taxon>
        <taxon>Rhamneae</taxon>
        <taxon>Rhamnella</taxon>
    </lineage>
</organism>
<name>A0A8K0H9I2_9ROSA</name>
<reference evidence="1" key="1">
    <citation type="submission" date="2020-03" db="EMBL/GenBank/DDBJ databases">
        <title>A high-quality chromosome-level genome assembly of a woody plant with both climbing and erect habits, Rhamnella rubrinervis.</title>
        <authorList>
            <person name="Lu Z."/>
            <person name="Yang Y."/>
            <person name="Zhu X."/>
            <person name="Sun Y."/>
        </authorList>
    </citation>
    <scope>NUCLEOTIDE SEQUENCE</scope>
    <source>
        <strain evidence="1">BYM</strain>
        <tissue evidence="1">Leaf</tissue>
    </source>
</reference>
<proteinExistence type="predicted"/>
<gene>
    <name evidence="1" type="ORF">FNV43_RR08576</name>
</gene>
<accession>A0A8K0H9I2</accession>
<dbReference type="Proteomes" id="UP000796880">
    <property type="component" value="Unassembled WGS sequence"/>
</dbReference>
<protein>
    <submittedName>
        <fullName evidence="1">Uncharacterized protein</fullName>
    </submittedName>
</protein>
<evidence type="ECO:0000313" key="2">
    <source>
        <dbReference type="Proteomes" id="UP000796880"/>
    </source>
</evidence>
<dbReference type="Pfam" id="PF06549">
    <property type="entry name" value="DUF1118"/>
    <property type="match status" value="1"/>
</dbReference>
<evidence type="ECO:0000313" key="1">
    <source>
        <dbReference type="EMBL" id="KAF3447870.1"/>
    </source>
</evidence>
<dbReference type="EMBL" id="VOIH02000004">
    <property type="protein sequence ID" value="KAF3447870.1"/>
    <property type="molecule type" value="Genomic_DNA"/>
</dbReference>
<dbReference type="InterPro" id="IPR009500">
    <property type="entry name" value="DUF1118"/>
</dbReference>
<dbReference type="AlphaFoldDB" id="A0A8K0H9I2"/>